<reference evidence="2" key="1">
    <citation type="submission" date="2021-03" db="EMBL/GenBank/DDBJ databases">
        <title>Antimicrobial resistance genes in bacteria isolated from Japanese honey, and their potential for conferring macrolide and lincosamide resistance in the American foulbrood pathogen Paenibacillus larvae.</title>
        <authorList>
            <person name="Okamoto M."/>
            <person name="Kumagai M."/>
            <person name="Kanamori H."/>
            <person name="Takamatsu D."/>
        </authorList>
    </citation>
    <scope>NUCLEOTIDE SEQUENCE</scope>
    <source>
        <strain evidence="2">J43TS3</strain>
    </source>
</reference>
<accession>A0A919X990</accession>
<proteinExistence type="predicted"/>
<feature type="compositionally biased region" description="Gly residues" evidence="1">
    <location>
        <begin position="55"/>
        <end position="72"/>
    </location>
</feature>
<protein>
    <submittedName>
        <fullName evidence="2">Uncharacterized protein</fullName>
    </submittedName>
</protein>
<sequence>MNNEWYQANPMPLPVEQDLSQEETMRTHQWHYGQQGSNIQHGTHVPQGMHDFQGFYGGGHGYQPHGPQGGFHGRPPFLGGLAGSMHAPHGPYPYNPYPNYGYPGYQPNPYPYPSTYPNYPYPSYGGTY</sequence>
<name>A0A919X990_9BACI</name>
<organism evidence="2 3">
    <name type="scientific">Ornithinibacillus bavariensis</name>
    <dbReference type="NCBI Taxonomy" id="545502"/>
    <lineage>
        <taxon>Bacteria</taxon>
        <taxon>Bacillati</taxon>
        <taxon>Bacillota</taxon>
        <taxon>Bacilli</taxon>
        <taxon>Bacillales</taxon>
        <taxon>Bacillaceae</taxon>
        <taxon>Ornithinibacillus</taxon>
    </lineage>
</organism>
<keyword evidence="3" id="KW-1185">Reference proteome</keyword>
<dbReference type="EMBL" id="BORP01000006">
    <property type="protein sequence ID" value="GIO28337.1"/>
    <property type="molecule type" value="Genomic_DNA"/>
</dbReference>
<dbReference type="RefSeq" id="WP_212921782.1">
    <property type="nucleotide sequence ID" value="NZ_BORP01000006.1"/>
</dbReference>
<evidence type="ECO:0000256" key="1">
    <source>
        <dbReference type="SAM" id="MobiDB-lite"/>
    </source>
</evidence>
<evidence type="ECO:0000313" key="3">
    <source>
        <dbReference type="Proteomes" id="UP000676917"/>
    </source>
</evidence>
<dbReference type="AlphaFoldDB" id="A0A919X990"/>
<dbReference type="Proteomes" id="UP000676917">
    <property type="component" value="Unassembled WGS sequence"/>
</dbReference>
<comment type="caution">
    <text evidence="2">The sequence shown here is derived from an EMBL/GenBank/DDBJ whole genome shotgun (WGS) entry which is preliminary data.</text>
</comment>
<feature type="region of interest" description="Disordered" evidence="1">
    <location>
        <begin position="36"/>
        <end position="77"/>
    </location>
</feature>
<evidence type="ECO:0000313" key="2">
    <source>
        <dbReference type="EMBL" id="GIO28337.1"/>
    </source>
</evidence>
<gene>
    <name evidence="2" type="ORF">J43TS3_29480</name>
</gene>